<dbReference type="EMBL" id="VSSQ01042323">
    <property type="protein sequence ID" value="MPM95885.1"/>
    <property type="molecule type" value="Genomic_DNA"/>
</dbReference>
<gene>
    <name evidence="1" type="ORF">SDC9_143041</name>
</gene>
<dbReference type="AlphaFoldDB" id="A0A645E2X8"/>
<sequence>MHVARGRQGICRGRQHGLIGVLVGQWIDQLERLRHGLARERAGLLRAAIAHQHGVALAAFQRQHRGHQMRDEA</sequence>
<proteinExistence type="predicted"/>
<evidence type="ECO:0000313" key="1">
    <source>
        <dbReference type="EMBL" id="MPM95885.1"/>
    </source>
</evidence>
<protein>
    <submittedName>
        <fullName evidence="1">Uncharacterized protein</fullName>
    </submittedName>
</protein>
<comment type="caution">
    <text evidence="1">The sequence shown here is derived from an EMBL/GenBank/DDBJ whole genome shotgun (WGS) entry which is preliminary data.</text>
</comment>
<organism evidence="1">
    <name type="scientific">bioreactor metagenome</name>
    <dbReference type="NCBI Taxonomy" id="1076179"/>
    <lineage>
        <taxon>unclassified sequences</taxon>
        <taxon>metagenomes</taxon>
        <taxon>ecological metagenomes</taxon>
    </lineage>
</organism>
<accession>A0A645E2X8</accession>
<reference evidence="1" key="1">
    <citation type="submission" date="2019-08" db="EMBL/GenBank/DDBJ databases">
        <authorList>
            <person name="Kucharzyk K."/>
            <person name="Murdoch R.W."/>
            <person name="Higgins S."/>
            <person name="Loffler F."/>
        </authorList>
    </citation>
    <scope>NUCLEOTIDE SEQUENCE</scope>
</reference>
<name>A0A645E2X8_9ZZZZ</name>